<comment type="caution">
    <text evidence="8">The sequence shown here is derived from an EMBL/GenBank/DDBJ whole genome shotgun (WGS) entry which is preliminary data.</text>
</comment>
<evidence type="ECO:0000256" key="3">
    <source>
        <dbReference type="ARBA" id="ARBA00023125"/>
    </source>
</evidence>
<feature type="compositionally biased region" description="Low complexity" evidence="6">
    <location>
        <begin position="1"/>
        <end position="21"/>
    </location>
</feature>
<keyword evidence="5" id="KW-0539">Nucleus</keyword>
<evidence type="ECO:0000259" key="7">
    <source>
        <dbReference type="PROSITE" id="PS50863"/>
    </source>
</evidence>
<protein>
    <recommendedName>
        <fullName evidence="7">TF-B3 domain-containing protein</fullName>
    </recommendedName>
</protein>
<dbReference type="Proteomes" id="UP001367508">
    <property type="component" value="Unassembled WGS sequence"/>
</dbReference>
<dbReference type="Pfam" id="PF02362">
    <property type="entry name" value="B3"/>
    <property type="match status" value="1"/>
</dbReference>
<evidence type="ECO:0000256" key="6">
    <source>
        <dbReference type="SAM" id="MobiDB-lite"/>
    </source>
</evidence>
<dbReference type="PANTHER" id="PTHR31140">
    <property type="entry name" value="B3 DOMAIN-CONTAINING TRANSCRIPTION FACTOR ABI3"/>
    <property type="match status" value="1"/>
</dbReference>
<feature type="compositionally biased region" description="Basic and acidic residues" evidence="6">
    <location>
        <begin position="95"/>
        <end position="106"/>
    </location>
</feature>
<dbReference type="GO" id="GO:0005634">
    <property type="term" value="C:nucleus"/>
    <property type="evidence" value="ECO:0007669"/>
    <property type="project" value="UniProtKB-SubCell"/>
</dbReference>
<sequence>MPTTTTVSSSSNQSLVQAQQNMGHPQNVHFPDYSAPPCFPEPYFVPYDRNLRFPHMDTFPQVNEPLGYPLYSLPMGESSVLYRMPNSELQGWSQPREEERNMSRVARDRRKQARQRNRSSSALGAPIVPIGTIKGQQPVTSGGSNVKVTVNQNRNPHVFCTPDGKRIEEILTKELKNSDVGCLGRIVLPKREAEMKLPALWDKEGIDVVLKDVYSELRWNLKYKYWSNNKSRMYVLENAGDFVNHYELQNGDSITLYEDEFKNLYVSTKKERNPEVSETPSSTERLQYIHTPYTHQAKDEEEEAYLALLIKELNHKREAEATNSLLTLCNDEGSTSGTEYNKMAQDLLPNNSTTQTSSQTTIEAARSSSEGDTVFINDDHQHNNFDDVYGFTGNKGRVKHRGSR</sequence>
<dbReference type="GO" id="GO:0003677">
    <property type="term" value="F:DNA binding"/>
    <property type="evidence" value="ECO:0007669"/>
    <property type="project" value="UniProtKB-KW"/>
</dbReference>
<dbReference type="PROSITE" id="PS50863">
    <property type="entry name" value="B3"/>
    <property type="match status" value="1"/>
</dbReference>
<dbReference type="EMBL" id="JAYMYQ010000001">
    <property type="protein sequence ID" value="KAK7362826.1"/>
    <property type="molecule type" value="Genomic_DNA"/>
</dbReference>
<keyword evidence="4" id="KW-0804">Transcription</keyword>
<dbReference type="CDD" id="cd10017">
    <property type="entry name" value="B3_DNA"/>
    <property type="match status" value="1"/>
</dbReference>
<feature type="domain" description="TF-B3" evidence="7">
    <location>
        <begin position="171"/>
        <end position="272"/>
    </location>
</feature>
<dbReference type="PANTHER" id="PTHR31140:SF74">
    <property type="entry name" value="B3 DOMAIN-CONTAINING TRANSCRIPTION FACTOR LEC2"/>
    <property type="match status" value="1"/>
</dbReference>
<dbReference type="AlphaFoldDB" id="A0AAN9R876"/>
<dbReference type="InterPro" id="IPR015300">
    <property type="entry name" value="DNA-bd_pseudobarrel_sf"/>
</dbReference>
<evidence type="ECO:0000313" key="8">
    <source>
        <dbReference type="EMBL" id="KAK7362826.1"/>
    </source>
</evidence>
<comment type="subcellular location">
    <subcellularLocation>
        <location evidence="1">Nucleus</location>
    </subcellularLocation>
</comment>
<evidence type="ECO:0000256" key="4">
    <source>
        <dbReference type="ARBA" id="ARBA00023163"/>
    </source>
</evidence>
<dbReference type="InterPro" id="IPR044800">
    <property type="entry name" value="LEC2-like"/>
</dbReference>
<proteinExistence type="predicted"/>
<feature type="compositionally biased region" description="Basic residues" evidence="6">
    <location>
        <begin position="107"/>
        <end position="117"/>
    </location>
</feature>
<evidence type="ECO:0000256" key="1">
    <source>
        <dbReference type="ARBA" id="ARBA00004123"/>
    </source>
</evidence>
<dbReference type="InterPro" id="IPR003340">
    <property type="entry name" value="B3_DNA-bd"/>
</dbReference>
<name>A0AAN9R876_CANGL</name>
<accession>A0AAN9R876</accession>
<evidence type="ECO:0000256" key="5">
    <source>
        <dbReference type="ARBA" id="ARBA00023242"/>
    </source>
</evidence>
<keyword evidence="9" id="KW-1185">Reference proteome</keyword>
<keyword evidence="2" id="KW-0805">Transcription regulation</keyword>
<dbReference type="SMART" id="SM01019">
    <property type="entry name" value="B3"/>
    <property type="match status" value="1"/>
</dbReference>
<feature type="region of interest" description="Disordered" evidence="6">
    <location>
        <begin position="1"/>
        <end position="25"/>
    </location>
</feature>
<evidence type="ECO:0000313" key="9">
    <source>
        <dbReference type="Proteomes" id="UP001367508"/>
    </source>
</evidence>
<reference evidence="8 9" key="1">
    <citation type="submission" date="2024-01" db="EMBL/GenBank/DDBJ databases">
        <title>The genomes of 5 underutilized Papilionoideae crops provide insights into root nodulation and disease resistanc.</title>
        <authorList>
            <person name="Jiang F."/>
        </authorList>
    </citation>
    <scope>NUCLEOTIDE SEQUENCE [LARGE SCALE GENOMIC DNA]</scope>
    <source>
        <strain evidence="8">LVBAO_FW01</strain>
        <tissue evidence="8">Leaves</tissue>
    </source>
</reference>
<feature type="region of interest" description="Disordered" evidence="6">
    <location>
        <begin position="90"/>
        <end position="125"/>
    </location>
</feature>
<organism evidence="8 9">
    <name type="scientific">Canavalia gladiata</name>
    <name type="common">Sword bean</name>
    <name type="synonym">Dolichos gladiatus</name>
    <dbReference type="NCBI Taxonomy" id="3824"/>
    <lineage>
        <taxon>Eukaryota</taxon>
        <taxon>Viridiplantae</taxon>
        <taxon>Streptophyta</taxon>
        <taxon>Embryophyta</taxon>
        <taxon>Tracheophyta</taxon>
        <taxon>Spermatophyta</taxon>
        <taxon>Magnoliopsida</taxon>
        <taxon>eudicotyledons</taxon>
        <taxon>Gunneridae</taxon>
        <taxon>Pentapetalae</taxon>
        <taxon>rosids</taxon>
        <taxon>fabids</taxon>
        <taxon>Fabales</taxon>
        <taxon>Fabaceae</taxon>
        <taxon>Papilionoideae</taxon>
        <taxon>50 kb inversion clade</taxon>
        <taxon>NPAAA clade</taxon>
        <taxon>indigoferoid/millettioid clade</taxon>
        <taxon>Phaseoleae</taxon>
        <taxon>Canavalia</taxon>
    </lineage>
</organism>
<keyword evidence="3" id="KW-0238">DNA-binding</keyword>
<dbReference type="GO" id="GO:0003700">
    <property type="term" value="F:DNA-binding transcription factor activity"/>
    <property type="evidence" value="ECO:0007669"/>
    <property type="project" value="InterPro"/>
</dbReference>
<dbReference type="SUPFAM" id="SSF101936">
    <property type="entry name" value="DNA-binding pseudobarrel domain"/>
    <property type="match status" value="1"/>
</dbReference>
<gene>
    <name evidence="8" type="ORF">VNO77_04950</name>
</gene>
<evidence type="ECO:0000256" key="2">
    <source>
        <dbReference type="ARBA" id="ARBA00023015"/>
    </source>
</evidence>
<dbReference type="Gene3D" id="2.40.330.10">
    <property type="entry name" value="DNA-binding pseudobarrel domain"/>
    <property type="match status" value="1"/>
</dbReference>